<feature type="transmembrane region" description="Helical" evidence="2">
    <location>
        <begin position="26"/>
        <end position="44"/>
    </location>
</feature>
<evidence type="ECO:0000313" key="4">
    <source>
        <dbReference type="Proteomes" id="UP001235664"/>
    </source>
</evidence>
<dbReference type="InterPro" id="IPR019734">
    <property type="entry name" value="TPR_rpt"/>
</dbReference>
<keyword evidence="4" id="KW-1185">Reference proteome</keyword>
<organism evidence="3 4">
    <name type="scientific">Qipengyuania benthica</name>
    <dbReference type="NCBI Taxonomy" id="3067651"/>
    <lineage>
        <taxon>Bacteria</taxon>
        <taxon>Pseudomonadati</taxon>
        <taxon>Pseudomonadota</taxon>
        <taxon>Alphaproteobacteria</taxon>
        <taxon>Sphingomonadales</taxon>
        <taxon>Erythrobacteraceae</taxon>
        <taxon>Qipengyuania</taxon>
    </lineage>
</organism>
<feature type="repeat" description="TPR" evidence="1">
    <location>
        <begin position="82"/>
        <end position="115"/>
    </location>
</feature>
<gene>
    <name evidence="3" type="ORF">Q9K01_05630</name>
</gene>
<keyword evidence="1" id="KW-0802">TPR repeat</keyword>
<evidence type="ECO:0000256" key="2">
    <source>
        <dbReference type="SAM" id="Phobius"/>
    </source>
</evidence>
<dbReference type="EMBL" id="JAVAIL010000002">
    <property type="protein sequence ID" value="MDP4539099.1"/>
    <property type="molecule type" value="Genomic_DNA"/>
</dbReference>
<evidence type="ECO:0000313" key="3">
    <source>
        <dbReference type="EMBL" id="MDP4539099.1"/>
    </source>
</evidence>
<dbReference type="PROSITE" id="PS50005">
    <property type="entry name" value="TPR"/>
    <property type="match status" value="1"/>
</dbReference>
<sequence length="214" mass="22959">MIWLAILALAGLGFLAATRLFGLARSGWTLFGAALLFGLAGYALQGSPGQPAAPGAGPQPIADTGELMVRARREFYDPETMPSRYVVSADAFARQGQYEDAANFLRNAVTENPRDAEAWVALGNVLVEHAEGRLGAAALFAYTRAEELAPDNPAPRYFVGLAMLRQGEFAQGRRMWAEILAEAPADADWRPAIAARLERLDLLLSGGGMTAQPR</sequence>
<dbReference type="Gene3D" id="1.25.40.10">
    <property type="entry name" value="Tetratricopeptide repeat domain"/>
    <property type="match status" value="1"/>
</dbReference>
<dbReference type="RefSeq" id="WP_305929247.1">
    <property type="nucleotide sequence ID" value="NZ_JAVAIL010000002.1"/>
</dbReference>
<accession>A0ABT9H712</accession>
<dbReference type="InterPro" id="IPR011990">
    <property type="entry name" value="TPR-like_helical_dom_sf"/>
</dbReference>
<keyword evidence="2" id="KW-0472">Membrane</keyword>
<name>A0ABT9H712_9SPHN</name>
<keyword evidence="2" id="KW-0812">Transmembrane</keyword>
<dbReference type="Pfam" id="PF13428">
    <property type="entry name" value="TPR_14"/>
    <property type="match status" value="1"/>
</dbReference>
<dbReference type="Proteomes" id="UP001235664">
    <property type="component" value="Unassembled WGS sequence"/>
</dbReference>
<keyword evidence="2" id="KW-1133">Transmembrane helix</keyword>
<dbReference type="SUPFAM" id="SSF48452">
    <property type="entry name" value="TPR-like"/>
    <property type="match status" value="1"/>
</dbReference>
<reference evidence="3 4" key="1">
    <citation type="submission" date="2023-08" db="EMBL/GenBank/DDBJ databases">
        <title>genomic of DY56.</title>
        <authorList>
            <person name="Wang Y."/>
        </authorList>
    </citation>
    <scope>NUCLEOTIDE SEQUENCE [LARGE SCALE GENOMIC DNA]</scope>
    <source>
        <strain evidence="3 4">DY56-A-20</strain>
    </source>
</reference>
<comment type="caution">
    <text evidence="3">The sequence shown here is derived from an EMBL/GenBank/DDBJ whole genome shotgun (WGS) entry which is preliminary data.</text>
</comment>
<proteinExistence type="predicted"/>
<protein>
    <submittedName>
        <fullName evidence="3">Tetratricopeptide repeat protein</fullName>
    </submittedName>
</protein>
<evidence type="ECO:0000256" key="1">
    <source>
        <dbReference type="PROSITE-ProRule" id="PRU00339"/>
    </source>
</evidence>